<dbReference type="EMBL" id="SOHN01000009">
    <property type="protein sequence ID" value="TFD88935.1"/>
    <property type="molecule type" value="Genomic_DNA"/>
</dbReference>
<organism evidence="4 5">
    <name type="scientific">Cryobacterium serini</name>
    <dbReference type="NCBI Taxonomy" id="1259201"/>
    <lineage>
        <taxon>Bacteria</taxon>
        <taxon>Bacillati</taxon>
        <taxon>Actinomycetota</taxon>
        <taxon>Actinomycetes</taxon>
        <taxon>Micrococcales</taxon>
        <taxon>Microbacteriaceae</taxon>
        <taxon>Cryobacterium</taxon>
    </lineage>
</organism>
<dbReference type="GO" id="GO:0033388">
    <property type="term" value="P:putrescine biosynthetic process from arginine"/>
    <property type="evidence" value="ECO:0007669"/>
    <property type="project" value="TreeGrafter"/>
</dbReference>
<dbReference type="PANTHER" id="PTHR43674:SF2">
    <property type="entry name" value="BETA-UREIDOPROPIONASE"/>
    <property type="match status" value="1"/>
</dbReference>
<dbReference type="InterPro" id="IPR050345">
    <property type="entry name" value="Aliph_Amidase/BUP"/>
</dbReference>
<gene>
    <name evidence="4" type="ORF">E3T51_06305</name>
</gene>
<evidence type="ECO:0000256" key="1">
    <source>
        <dbReference type="ARBA" id="ARBA00022801"/>
    </source>
</evidence>
<name>A0A4R9BSG1_9MICO</name>
<dbReference type="Gene3D" id="3.60.110.10">
    <property type="entry name" value="Carbon-nitrogen hydrolase"/>
    <property type="match status" value="1"/>
</dbReference>
<dbReference type="PANTHER" id="PTHR43674">
    <property type="entry name" value="NITRILASE C965.09-RELATED"/>
    <property type="match status" value="1"/>
</dbReference>
<dbReference type="InterPro" id="IPR003010">
    <property type="entry name" value="C-N_Hydrolase"/>
</dbReference>
<keyword evidence="1 4" id="KW-0378">Hydrolase</keyword>
<feature type="domain" description="CN hydrolase" evidence="3">
    <location>
        <begin position="4"/>
        <end position="238"/>
    </location>
</feature>
<evidence type="ECO:0000259" key="3">
    <source>
        <dbReference type="PROSITE" id="PS50263"/>
    </source>
</evidence>
<comment type="caution">
    <text evidence="4">The sequence shown here is derived from an EMBL/GenBank/DDBJ whole genome shotgun (WGS) entry which is preliminary data.</text>
</comment>
<dbReference type="CDD" id="cd07197">
    <property type="entry name" value="nitrilase"/>
    <property type="match status" value="1"/>
</dbReference>
<proteinExistence type="predicted"/>
<dbReference type="PROSITE" id="PS50263">
    <property type="entry name" value="CN_HYDROLASE"/>
    <property type="match status" value="1"/>
</dbReference>
<keyword evidence="5" id="KW-1185">Reference proteome</keyword>
<dbReference type="Proteomes" id="UP000297626">
    <property type="component" value="Unassembled WGS sequence"/>
</dbReference>
<sequence>MNSFTVASAQMNSSVGQVETNLSETLRVIRAASSQGSRLVVFPELSLTGYDLIQLAHDDRWFAPDDQRLDLLRECCAELNITAVVGAPVLMAGRRFLASLAIEPDRTILVAPKNHLHGDEVNHFEPGTGLTILSVDGWRVALAVCVDTAWPSHATTAAENGADLYAASVLYTDGEQRKLDVRMAARAIDHNMYSLAANTGGTLSANAPLATPQYGHPTEPVLPGQSQRMTSLSSRVSHRGMGRRFRRKNRKICPTHPSATGTDSVRLVISSNAYPGVWQHILCEGGGTRNATAKTGLSRAPRRDCAVLDPRHSVDGPHRPGGASVRDHLTCGYRRILLSEHRARPSAFALSRMDYGRLIVVLPHWGPMLLFHRRA</sequence>
<reference evidence="4 5" key="1">
    <citation type="submission" date="2019-03" db="EMBL/GenBank/DDBJ databases">
        <title>Genomics of glacier-inhabiting Cryobacterium strains.</title>
        <authorList>
            <person name="Liu Q."/>
            <person name="Xin Y.-H."/>
        </authorList>
    </citation>
    <scope>NUCLEOTIDE SEQUENCE [LARGE SCALE GENOMIC DNA]</scope>
    <source>
        <strain evidence="4 5">Sr54</strain>
    </source>
</reference>
<dbReference type="AlphaFoldDB" id="A0A4R9BSG1"/>
<evidence type="ECO:0000256" key="2">
    <source>
        <dbReference type="SAM" id="MobiDB-lite"/>
    </source>
</evidence>
<accession>A0A4R9BSG1</accession>
<dbReference type="SUPFAM" id="SSF56317">
    <property type="entry name" value="Carbon-nitrogen hydrolase"/>
    <property type="match status" value="1"/>
</dbReference>
<evidence type="ECO:0000313" key="5">
    <source>
        <dbReference type="Proteomes" id="UP000297626"/>
    </source>
</evidence>
<dbReference type="InterPro" id="IPR036526">
    <property type="entry name" value="C-N_Hydrolase_sf"/>
</dbReference>
<feature type="compositionally biased region" description="Basic residues" evidence="2">
    <location>
        <begin position="236"/>
        <end position="245"/>
    </location>
</feature>
<dbReference type="Pfam" id="PF00795">
    <property type="entry name" value="CN_hydrolase"/>
    <property type="match status" value="1"/>
</dbReference>
<feature type="compositionally biased region" description="Polar residues" evidence="2">
    <location>
        <begin position="224"/>
        <end position="234"/>
    </location>
</feature>
<protein>
    <submittedName>
        <fullName evidence="4">Carbon-nitrogen hydrolase family protein</fullName>
    </submittedName>
</protein>
<feature type="region of interest" description="Disordered" evidence="2">
    <location>
        <begin position="219"/>
        <end position="245"/>
    </location>
</feature>
<dbReference type="GO" id="GO:0050126">
    <property type="term" value="F:N-carbamoylputrescine amidase activity"/>
    <property type="evidence" value="ECO:0007669"/>
    <property type="project" value="TreeGrafter"/>
</dbReference>
<evidence type="ECO:0000313" key="4">
    <source>
        <dbReference type="EMBL" id="TFD88935.1"/>
    </source>
</evidence>